<dbReference type="GO" id="GO:0008168">
    <property type="term" value="F:methyltransferase activity"/>
    <property type="evidence" value="ECO:0007669"/>
    <property type="project" value="UniProtKB-KW"/>
</dbReference>
<dbReference type="AlphaFoldDB" id="A0A2P2MP13"/>
<keyword evidence="1" id="KW-0489">Methyltransferase</keyword>
<organism evidence="1">
    <name type="scientific">Rhizophora mucronata</name>
    <name type="common">Asiatic mangrove</name>
    <dbReference type="NCBI Taxonomy" id="61149"/>
    <lineage>
        <taxon>Eukaryota</taxon>
        <taxon>Viridiplantae</taxon>
        <taxon>Streptophyta</taxon>
        <taxon>Embryophyta</taxon>
        <taxon>Tracheophyta</taxon>
        <taxon>Spermatophyta</taxon>
        <taxon>Magnoliopsida</taxon>
        <taxon>eudicotyledons</taxon>
        <taxon>Gunneridae</taxon>
        <taxon>Pentapetalae</taxon>
        <taxon>rosids</taxon>
        <taxon>fabids</taxon>
        <taxon>Malpighiales</taxon>
        <taxon>Rhizophoraceae</taxon>
        <taxon>Rhizophora</taxon>
    </lineage>
</organism>
<proteinExistence type="predicted"/>
<sequence>MVVHTGLVFRLLSEIWVIWVSHLGIQRTVKSQIRDLLFARSFKRKWSIHC</sequence>
<reference evidence="1" key="1">
    <citation type="submission" date="2018-02" db="EMBL/GenBank/DDBJ databases">
        <title>Rhizophora mucronata_Transcriptome.</title>
        <authorList>
            <person name="Meera S.P."/>
            <person name="Sreeshan A."/>
            <person name="Augustine A."/>
        </authorList>
    </citation>
    <scope>NUCLEOTIDE SEQUENCE</scope>
    <source>
        <tissue evidence="1">Leaf</tissue>
    </source>
</reference>
<evidence type="ECO:0000313" key="1">
    <source>
        <dbReference type="EMBL" id="MBX31949.1"/>
    </source>
</evidence>
<dbReference type="GO" id="GO:0032259">
    <property type="term" value="P:methylation"/>
    <property type="evidence" value="ECO:0007669"/>
    <property type="project" value="UniProtKB-KW"/>
</dbReference>
<dbReference type="EMBL" id="GGEC01051465">
    <property type="protein sequence ID" value="MBX31949.1"/>
    <property type="molecule type" value="Transcribed_RNA"/>
</dbReference>
<name>A0A2P2MP13_RHIMU</name>
<protein>
    <submittedName>
        <fullName evidence="1">Protein arginine N-methyltransferase</fullName>
    </submittedName>
</protein>
<keyword evidence="1" id="KW-0808">Transferase</keyword>
<accession>A0A2P2MP13</accession>